<dbReference type="EMBL" id="CM047739">
    <property type="protein sequence ID" value="KAJ0042877.1"/>
    <property type="molecule type" value="Genomic_DNA"/>
</dbReference>
<proteinExistence type="predicted"/>
<comment type="caution">
    <text evidence="1">The sequence shown here is derived from an EMBL/GenBank/DDBJ whole genome shotgun (WGS) entry which is preliminary data.</text>
</comment>
<accession>A0ACC0YW67</accession>
<evidence type="ECO:0000313" key="2">
    <source>
        <dbReference type="Proteomes" id="UP001163603"/>
    </source>
</evidence>
<protein>
    <submittedName>
        <fullName evidence="1">Uncharacterized protein</fullName>
    </submittedName>
</protein>
<keyword evidence="2" id="KW-1185">Reference proteome</keyword>
<name>A0ACC0YW67_9ROSI</name>
<gene>
    <name evidence="1" type="ORF">Pint_18610</name>
</gene>
<dbReference type="Proteomes" id="UP001163603">
    <property type="component" value="Chromosome 4"/>
</dbReference>
<reference evidence="2" key="1">
    <citation type="journal article" date="2023" name="G3 (Bethesda)">
        <title>Genome assembly and association tests identify interacting loci associated with vigor, precocity, and sex in interspecific pistachio rootstocks.</title>
        <authorList>
            <person name="Palmer W."/>
            <person name="Jacygrad E."/>
            <person name="Sagayaradj S."/>
            <person name="Cavanaugh K."/>
            <person name="Han R."/>
            <person name="Bertier L."/>
            <person name="Beede B."/>
            <person name="Kafkas S."/>
            <person name="Golino D."/>
            <person name="Preece J."/>
            <person name="Michelmore R."/>
        </authorList>
    </citation>
    <scope>NUCLEOTIDE SEQUENCE [LARGE SCALE GENOMIC DNA]</scope>
</reference>
<evidence type="ECO:0000313" key="1">
    <source>
        <dbReference type="EMBL" id="KAJ0042877.1"/>
    </source>
</evidence>
<organism evidence="1 2">
    <name type="scientific">Pistacia integerrima</name>
    <dbReference type="NCBI Taxonomy" id="434235"/>
    <lineage>
        <taxon>Eukaryota</taxon>
        <taxon>Viridiplantae</taxon>
        <taxon>Streptophyta</taxon>
        <taxon>Embryophyta</taxon>
        <taxon>Tracheophyta</taxon>
        <taxon>Spermatophyta</taxon>
        <taxon>Magnoliopsida</taxon>
        <taxon>eudicotyledons</taxon>
        <taxon>Gunneridae</taxon>
        <taxon>Pentapetalae</taxon>
        <taxon>rosids</taxon>
        <taxon>malvids</taxon>
        <taxon>Sapindales</taxon>
        <taxon>Anacardiaceae</taxon>
        <taxon>Pistacia</taxon>
    </lineage>
</organism>
<sequence>MVGSFGVRKGAWTEEEDNLLRKCIEVYGEGKWHQVPLRGDNVNNPSPAWQPQALEHDHKWWESLLNDKEDNGSGSTCPAPELEGEPITNLWLQAIAAEKEMVDTTVENGKNEWRDISLEADDIWNLLSAI</sequence>